<dbReference type="EMBL" id="QXJC01000003">
    <property type="protein sequence ID" value="RID98805.1"/>
    <property type="molecule type" value="Genomic_DNA"/>
</dbReference>
<evidence type="ECO:0000313" key="3">
    <source>
        <dbReference type="Proteomes" id="UP000266302"/>
    </source>
</evidence>
<sequence>MADALSLPSELTLRQASGALLRLLAAISTLAPSVPVRIQAQGMQVFDSSALAVLLECRRAALASGRAFAVAGLPSALRGLAALYGVDTLLTDADGHAAPAG</sequence>
<feature type="domain" description="MlaB-like STAS" evidence="1">
    <location>
        <begin position="5"/>
        <end position="87"/>
    </location>
</feature>
<comment type="caution">
    <text evidence="2">The sequence shown here is derived from an EMBL/GenBank/DDBJ whole genome shotgun (WGS) entry which is preliminary data.</text>
</comment>
<dbReference type="RefSeq" id="WP_119109466.1">
    <property type="nucleotide sequence ID" value="NZ_QXJC01000003.1"/>
</dbReference>
<name>A0A398C6V6_9BURK</name>
<proteinExistence type="predicted"/>
<dbReference type="Proteomes" id="UP000266302">
    <property type="component" value="Unassembled WGS sequence"/>
</dbReference>
<dbReference type="InterPro" id="IPR058548">
    <property type="entry name" value="MlaB-like_STAS"/>
</dbReference>
<dbReference type="OrthoDB" id="9156744at2"/>
<dbReference type="InterPro" id="IPR036513">
    <property type="entry name" value="STAS_dom_sf"/>
</dbReference>
<gene>
    <name evidence="2" type="ORF">D3F03_08580</name>
</gene>
<dbReference type="SUPFAM" id="SSF52091">
    <property type="entry name" value="SpoIIaa-like"/>
    <property type="match status" value="1"/>
</dbReference>
<organism evidence="2 3">
    <name type="scientific">Simplicispira hankyongi</name>
    <dbReference type="NCBI Taxonomy" id="2315688"/>
    <lineage>
        <taxon>Bacteria</taxon>
        <taxon>Pseudomonadati</taxon>
        <taxon>Pseudomonadota</taxon>
        <taxon>Betaproteobacteria</taxon>
        <taxon>Burkholderiales</taxon>
        <taxon>Comamonadaceae</taxon>
        <taxon>Simplicispira</taxon>
    </lineage>
</organism>
<evidence type="ECO:0000313" key="2">
    <source>
        <dbReference type="EMBL" id="RID98805.1"/>
    </source>
</evidence>
<evidence type="ECO:0000259" key="1">
    <source>
        <dbReference type="Pfam" id="PF13466"/>
    </source>
</evidence>
<accession>A0A398C6V6</accession>
<keyword evidence="3" id="KW-1185">Reference proteome</keyword>
<dbReference type="Pfam" id="PF13466">
    <property type="entry name" value="STAS_2"/>
    <property type="match status" value="1"/>
</dbReference>
<reference evidence="2 3" key="1">
    <citation type="submission" date="2018-09" db="EMBL/GenBank/DDBJ databases">
        <title>Draft genome of Simplicispira sp. NY-02.</title>
        <authorList>
            <person name="Im W.T."/>
        </authorList>
    </citation>
    <scope>NUCLEOTIDE SEQUENCE [LARGE SCALE GENOMIC DNA]</scope>
    <source>
        <strain evidence="2 3">NY-02</strain>
    </source>
</reference>
<protein>
    <submittedName>
        <fullName evidence="2">STAS domain-containing protein</fullName>
    </submittedName>
</protein>
<dbReference type="AlphaFoldDB" id="A0A398C6V6"/>
<dbReference type="Gene3D" id="3.30.750.24">
    <property type="entry name" value="STAS domain"/>
    <property type="match status" value="1"/>
</dbReference>